<dbReference type="AlphaFoldDB" id="A0A3B7LST0"/>
<protein>
    <submittedName>
        <fullName evidence="1">Uncharacterized protein</fullName>
    </submittedName>
</protein>
<dbReference type="RefSeq" id="WP_087513714.1">
    <property type="nucleotide sequence ID" value="NZ_CP032134.1"/>
</dbReference>
<dbReference type="Proteomes" id="UP000263753">
    <property type="component" value="Chromosome"/>
</dbReference>
<reference evidence="2" key="1">
    <citation type="submission" date="2018-09" db="EMBL/GenBank/DDBJ databases">
        <title>The complete genome of Acinetobacter sp. strain WCHAc010005.</title>
        <authorList>
            <person name="Hu Y."/>
            <person name="Long H."/>
            <person name="Feng Y."/>
            <person name="Zong Z."/>
        </authorList>
    </citation>
    <scope>NUCLEOTIDE SEQUENCE [LARGE SCALE GENOMIC DNA]</scope>
    <source>
        <strain evidence="2">WCHAc010005</strain>
    </source>
</reference>
<dbReference type="EMBL" id="CP032134">
    <property type="protein sequence ID" value="AXY55698.1"/>
    <property type="molecule type" value="Genomic_DNA"/>
</dbReference>
<organism evidence="1 2">
    <name type="scientific">Acinetobacter chinensis</name>
    <dbReference type="NCBI Taxonomy" id="2004650"/>
    <lineage>
        <taxon>Bacteria</taxon>
        <taxon>Pseudomonadati</taxon>
        <taxon>Pseudomonadota</taxon>
        <taxon>Gammaproteobacteria</taxon>
        <taxon>Moraxellales</taxon>
        <taxon>Moraxellaceae</taxon>
        <taxon>Acinetobacter</taxon>
    </lineage>
</organism>
<name>A0A3B7LST0_9GAMM</name>
<accession>A0A3B7LST0</accession>
<dbReference type="KEGG" id="achi:CDG60_03265"/>
<evidence type="ECO:0000313" key="2">
    <source>
        <dbReference type="Proteomes" id="UP000263753"/>
    </source>
</evidence>
<evidence type="ECO:0000313" key="1">
    <source>
        <dbReference type="EMBL" id="AXY55698.1"/>
    </source>
</evidence>
<gene>
    <name evidence="1" type="ORF">CDG60_03265</name>
</gene>
<sequence>MWKKIRVSILLVILLIVAVNAWRDMNQDWTKPVIVLLHPVNADGSEVTQAYIQQLSAVDMIEAQDYILSQSQHLRGNPVQIYFQLGRQINQLAPKVPETGSMADTIIWSLKFRYYAWRQQESADGRPGVTLYLNYYNPKQTKLLKHSVALQRGKIGSVNLFASGRHSGSNKVVMLHELMHTFGATDKYNMQTGQPVFPEGYAAPDQQPLFPQKRAELMGGYIPLSDQKSVTPSKLEDTMISTLTAQEMGWLK</sequence>
<proteinExistence type="predicted"/>